<dbReference type="SMART" id="SM00342">
    <property type="entry name" value="HTH_ARAC"/>
    <property type="match status" value="1"/>
</dbReference>
<keyword evidence="6" id="KW-1185">Reference proteome</keyword>
<proteinExistence type="predicted"/>
<dbReference type="Pfam" id="PF12833">
    <property type="entry name" value="HTH_18"/>
    <property type="match status" value="1"/>
</dbReference>
<dbReference type="GO" id="GO:0003700">
    <property type="term" value="F:DNA-binding transcription factor activity"/>
    <property type="evidence" value="ECO:0007669"/>
    <property type="project" value="InterPro"/>
</dbReference>
<feature type="domain" description="HTH araC/xylS-type" evidence="4">
    <location>
        <begin position="209"/>
        <end position="307"/>
    </location>
</feature>
<dbReference type="PANTHER" id="PTHR46796:SF6">
    <property type="entry name" value="ARAC SUBFAMILY"/>
    <property type="match status" value="1"/>
</dbReference>
<gene>
    <name evidence="5" type="ORF">SE17_04720</name>
</gene>
<protein>
    <recommendedName>
        <fullName evidence="4">HTH araC/xylS-type domain-containing protein</fullName>
    </recommendedName>
</protein>
<dbReference type="Gene3D" id="1.10.10.60">
    <property type="entry name" value="Homeodomain-like"/>
    <property type="match status" value="1"/>
</dbReference>
<dbReference type="SUPFAM" id="SSF46689">
    <property type="entry name" value="Homeodomain-like"/>
    <property type="match status" value="2"/>
</dbReference>
<evidence type="ECO:0000313" key="5">
    <source>
        <dbReference type="EMBL" id="KPV54279.1"/>
    </source>
</evidence>
<dbReference type="GO" id="GO:0043565">
    <property type="term" value="F:sequence-specific DNA binding"/>
    <property type="evidence" value="ECO:0007669"/>
    <property type="project" value="InterPro"/>
</dbReference>
<name>A0A0P9D963_9CHLR</name>
<evidence type="ECO:0000256" key="1">
    <source>
        <dbReference type="ARBA" id="ARBA00023015"/>
    </source>
</evidence>
<comment type="caution">
    <text evidence="5">The sequence shown here is derived from an EMBL/GenBank/DDBJ whole genome shotgun (WGS) entry which is preliminary data.</text>
</comment>
<evidence type="ECO:0000259" key="4">
    <source>
        <dbReference type="PROSITE" id="PS01124"/>
    </source>
</evidence>
<evidence type="ECO:0000313" key="6">
    <source>
        <dbReference type="Proteomes" id="UP000050509"/>
    </source>
</evidence>
<organism evidence="5 6">
    <name type="scientific">Kouleothrix aurantiaca</name>
    <dbReference type="NCBI Taxonomy" id="186479"/>
    <lineage>
        <taxon>Bacteria</taxon>
        <taxon>Bacillati</taxon>
        <taxon>Chloroflexota</taxon>
        <taxon>Chloroflexia</taxon>
        <taxon>Chloroflexales</taxon>
        <taxon>Roseiflexineae</taxon>
        <taxon>Roseiflexaceae</taxon>
        <taxon>Kouleothrix</taxon>
    </lineage>
</organism>
<dbReference type="InterPro" id="IPR018060">
    <property type="entry name" value="HTH_AraC"/>
</dbReference>
<dbReference type="PROSITE" id="PS01124">
    <property type="entry name" value="HTH_ARAC_FAMILY_2"/>
    <property type="match status" value="1"/>
</dbReference>
<evidence type="ECO:0000256" key="3">
    <source>
        <dbReference type="ARBA" id="ARBA00023163"/>
    </source>
</evidence>
<dbReference type="InterPro" id="IPR050204">
    <property type="entry name" value="AraC_XylS_family_regulators"/>
</dbReference>
<dbReference type="EMBL" id="LJCR01000082">
    <property type="protein sequence ID" value="KPV54279.1"/>
    <property type="molecule type" value="Genomic_DNA"/>
</dbReference>
<sequence length="328" mass="36423">MTIVSHELFASVFDRLHVAQPHAYSYQTLATSTNRDWQYVSMYEGAVVAMPEGSIVDESLRYGAYCMNMTVSGELVLGARYDGTAHQDWTGPGYFSMLPPIGQVHWTSTAPGQVYHLFLSPQLVEAIAAELYHGDPACVGLPFLFNRHDALVEQICWAMRQELYHPAPASRLYVETLAQSLVTHLLRHHAPAQPPLMRPAPQLRPAAIRAVCEYIEAHLEQPLGLAELAQVASSSIATLARQFKLATGLSPHQYVVRRRLERARALLQEGAGSVSQVAYATGFADHSHLVRSFQRYYGLRPGDLLPAKKKIHVVGTNIQDLTDPRMAE</sequence>
<dbReference type="PANTHER" id="PTHR46796">
    <property type="entry name" value="HTH-TYPE TRANSCRIPTIONAL ACTIVATOR RHAS-RELATED"/>
    <property type="match status" value="1"/>
</dbReference>
<dbReference type="PATRIC" id="fig|186479.3.peg.10324"/>
<dbReference type="AlphaFoldDB" id="A0A0P9D963"/>
<dbReference type="InterPro" id="IPR009057">
    <property type="entry name" value="Homeodomain-like_sf"/>
</dbReference>
<keyword evidence="1" id="KW-0805">Transcription regulation</keyword>
<evidence type="ECO:0000256" key="2">
    <source>
        <dbReference type="ARBA" id="ARBA00023125"/>
    </source>
</evidence>
<keyword evidence="2" id="KW-0238">DNA-binding</keyword>
<reference evidence="5 6" key="1">
    <citation type="submission" date="2015-09" db="EMBL/GenBank/DDBJ databases">
        <title>Draft genome sequence of Kouleothrix aurantiaca JCM 19913.</title>
        <authorList>
            <person name="Hemp J."/>
        </authorList>
    </citation>
    <scope>NUCLEOTIDE SEQUENCE [LARGE SCALE GENOMIC DNA]</scope>
    <source>
        <strain evidence="5 6">COM-B</strain>
    </source>
</reference>
<keyword evidence="3" id="KW-0804">Transcription</keyword>
<accession>A0A0P9D963</accession>
<dbReference type="Proteomes" id="UP000050509">
    <property type="component" value="Unassembled WGS sequence"/>
</dbReference>